<accession>A0A8J9Z7Q5</accession>
<dbReference type="InterPro" id="IPR001875">
    <property type="entry name" value="DED_dom"/>
</dbReference>
<dbReference type="InterPro" id="IPR011029">
    <property type="entry name" value="DEATH-like_dom_sf"/>
</dbReference>
<evidence type="ECO:0000313" key="5">
    <source>
        <dbReference type="Proteomes" id="UP000838412"/>
    </source>
</evidence>
<dbReference type="Gene3D" id="1.10.533.10">
    <property type="entry name" value="Death Domain, Fas"/>
    <property type="match status" value="1"/>
</dbReference>
<evidence type="ECO:0000259" key="3">
    <source>
        <dbReference type="PROSITE" id="PS50168"/>
    </source>
</evidence>
<proteinExistence type="predicted"/>
<gene>
    <name evidence="4" type="primary">Hypp8587</name>
    <name evidence="4" type="ORF">BLAG_LOCUS10492</name>
</gene>
<feature type="compositionally biased region" description="Polar residues" evidence="2">
    <location>
        <begin position="375"/>
        <end position="398"/>
    </location>
</feature>
<feature type="coiled-coil region" evidence="1">
    <location>
        <begin position="289"/>
        <end position="333"/>
    </location>
</feature>
<dbReference type="EMBL" id="OV696702">
    <property type="protein sequence ID" value="CAH1249359.1"/>
    <property type="molecule type" value="Genomic_DNA"/>
</dbReference>
<feature type="region of interest" description="Disordered" evidence="2">
    <location>
        <begin position="350"/>
        <end position="398"/>
    </location>
</feature>
<dbReference type="OrthoDB" id="10015521at2759"/>
<feature type="domain" description="DED" evidence="3">
    <location>
        <begin position="20"/>
        <end position="102"/>
    </location>
</feature>
<evidence type="ECO:0000256" key="1">
    <source>
        <dbReference type="SAM" id="Coils"/>
    </source>
</evidence>
<organism evidence="4 5">
    <name type="scientific">Branchiostoma lanceolatum</name>
    <name type="common">Common lancelet</name>
    <name type="synonym">Amphioxus lanceolatum</name>
    <dbReference type="NCBI Taxonomy" id="7740"/>
    <lineage>
        <taxon>Eukaryota</taxon>
        <taxon>Metazoa</taxon>
        <taxon>Chordata</taxon>
        <taxon>Cephalochordata</taxon>
        <taxon>Leptocardii</taxon>
        <taxon>Amphioxiformes</taxon>
        <taxon>Branchiostomatidae</taxon>
        <taxon>Branchiostoma</taxon>
    </lineage>
</organism>
<evidence type="ECO:0000313" key="4">
    <source>
        <dbReference type="EMBL" id="CAH1249359.1"/>
    </source>
</evidence>
<dbReference type="SUPFAM" id="SSF47986">
    <property type="entry name" value="DEATH domain"/>
    <property type="match status" value="1"/>
</dbReference>
<keyword evidence="1" id="KW-0175">Coiled coil</keyword>
<dbReference type="Proteomes" id="UP000838412">
    <property type="component" value="Chromosome 17"/>
</dbReference>
<dbReference type="AlphaFoldDB" id="A0A8J9Z7Q5"/>
<name>A0A8J9Z7Q5_BRALA</name>
<evidence type="ECO:0000256" key="2">
    <source>
        <dbReference type="SAM" id="MobiDB-lite"/>
    </source>
</evidence>
<dbReference type="GO" id="GO:0042981">
    <property type="term" value="P:regulation of apoptotic process"/>
    <property type="evidence" value="ECO:0007669"/>
    <property type="project" value="InterPro"/>
</dbReference>
<dbReference type="PROSITE" id="PS50168">
    <property type="entry name" value="DED"/>
    <property type="match status" value="1"/>
</dbReference>
<protein>
    <submittedName>
        <fullName evidence="4">Hypp8587 protein</fullName>
    </submittedName>
</protein>
<keyword evidence="5" id="KW-1185">Reference proteome</keyword>
<reference evidence="4" key="1">
    <citation type="submission" date="2022-01" db="EMBL/GenBank/DDBJ databases">
        <authorList>
            <person name="Braso-Vives M."/>
        </authorList>
    </citation>
    <scope>NUCLEOTIDE SEQUENCE</scope>
</reference>
<sequence>MSNQEADKKPQDNAADLGRDFQTVLRRICDHLAPQDTRQLKTLLKEDPIISRWFPGDLSLESPSELVLKLQINRIITADNPLLLTSLLWRLRRDDLIKLLLQNAETLSDQIHCDMPSEKPAKGFRQLALILRASLKDINRSTMEAFRSHLARAVGIPPEYAFLDGIHPDLDDRTIMTIQIPASCMERAAFVLRNDAVRRELMANGVEAIRLSREDEIRLTYETKDEEPPTAENLTVLASNKCCADVRKELILQLEATGGLRQEVERLRLENSRLQNYHDASLGRESNLRKMLQDRLAKSEEDAEAMKMLTKKVEDSLKKKECLESEIADLRKLVTKTTHIDLSTPLKNAFGGVGSSGIHTQSAIGKDGETKTKPRAQSQAKANQSRVSQPSGRHNTSL</sequence>